<name>T0K237_COLGC</name>
<protein>
    <submittedName>
        <fullName evidence="1">Uncharacterized protein</fullName>
    </submittedName>
</protein>
<organism evidence="1 2">
    <name type="scientific">Colletotrichum gloeosporioides (strain Cg-14)</name>
    <name type="common">Anthracnose fungus</name>
    <name type="synonym">Glomerella cingulata</name>
    <dbReference type="NCBI Taxonomy" id="1237896"/>
    <lineage>
        <taxon>Eukaryota</taxon>
        <taxon>Fungi</taxon>
        <taxon>Dikarya</taxon>
        <taxon>Ascomycota</taxon>
        <taxon>Pezizomycotina</taxon>
        <taxon>Sordariomycetes</taxon>
        <taxon>Hypocreomycetidae</taxon>
        <taxon>Glomerellales</taxon>
        <taxon>Glomerellaceae</taxon>
        <taxon>Colletotrichum</taxon>
        <taxon>Colletotrichum gloeosporioides species complex</taxon>
    </lineage>
</organism>
<dbReference type="Proteomes" id="UP000015530">
    <property type="component" value="Unassembled WGS sequence"/>
</dbReference>
<dbReference type="HOGENOM" id="CLU_3399357_0_0_1"/>
<dbReference type="AlphaFoldDB" id="T0K237"/>
<sequence length="31" mass="3448">MVTRMASEELAYGAEYDTGAEILFTFTLSTE</sequence>
<evidence type="ECO:0000313" key="1">
    <source>
        <dbReference type="EMBL" id="EQB46783.1"/>
    </source>
</evidence>
<gene>
    <name evidence="1" type="ORF">CGLO_14146</name>
</gene>
<reference evidence="2" key="1">
    <citation type="journal article" date="2013" name="Mol. Plant Microbe Interact.">
        <title>Global aspects of pacC regulation of pathogenicity genes in Colletotrichum gloeosporioides as revealed by transcriptome analysis.</title>
        <authorList>
            <person name="Alkan N."/>
            <person name="Meng X."/>
            <person name="Friedlander G."/>
            <person name="Reuveni E."/>
            <person name="Sukno S."/>
            <person name="Sherman A."/>
            <person name="Thon M."/>
            <person name="Fluhr R."/>
            <person name="Prusky D."/>
        </authorList>
    </citation>
    <scope>NUCLEOTIDE SEQUENCE [LARGE SCALE GENOMIC DNA]</scope>
    <source>
        <strain evidence="2">Cg-14</strain>
    </source>
</reference>
<proteinExistence type="predicted"/>
<accession>T0K237</accession>
<comment type="caution">
    <text evidence="1">The sequence shown here is derived from an EMBL/GenBank/DDBJ whole genome shotgun (WGS) entry which is preliminary data.</text>
</comment>
<dbReference type="EMBL" id="AMYD01003264">
    <property type="protein sequence ID" value="EQB46783.1"/>
    <property type="molecule type" value="Genomic_DNA"/>
</dbReference>
<evidence type="ECO:0000313" key="2">
    <source>
        <dbReference type="Proteomes" id="UP000015530"/>
    </source>
</evidence>